<dbReference type="InterPro" id="IPR043128">
    <property type="entry name" value="Rev_trsase/Diguanyl_cyclase"/>
</dbReference>
<dbReference type="SUPFAM" id="SSF55073">
    <property type="entry name" value="Nucleotide cyclase"/>
    <property type="match status" value="1"/>
</dbReference>
<dbReference type="InterPro" id="IPR050469">
    <property type="entry name" value="Diguanylate_Cyclase"/>
</dbReference>
<dbReference type="InterPro" id="IPR011006">
    <property type="entry name" value="CheY-like_superfamily"/>
</dbReference>
<evidence type="ECO:0000259" key="4">
    <source>
        <dbReference type="PROSITE" id="PS50110"/>
    </source>
</evidence>
<name>A0A7U4DMQ7_DESPD</name>
<dbReference type="GO" id="GO:1902201">
    <property type="term" value="P:negative regulation of bacterial-type flagellum-dependent cell motility"/>
    <property type="evidence" value="ECO:0007669"/>
    <property type="project" value="TreeGrafter"/>
</dbReference>
<dbReference type="SUPFAM" id="SSF52172">
    <property type="entry name" value="CheY-like"/>
    <property type="match status" value="2"/>
</dbReference>
<feature type="domain" description="Response regulatory" evidence="4">
    <location>
        <begin position="135"/>
        <end position="253"/>
    </location>
</feature>
<feature type="modified residue" description="4-aspartylphosphate" evidence="3">
    <location>
        <position position="51"/>
    </location>
</feature>
<dbReference type="Pfam" id="PF00072">
    <property type="entry name" value="Response_reg"/>
    <property type="match status" value="2"/>
</dbReference>
<dbReference type="GO" id="GO:0000160">
    <property type="term" value="P:phosphorelay signal transduction system"/>
    <property type="evidence" value="ECO:0007669"/>
    <property type="project" value="InterPro"/>
</dbReference>
<dbReference type="Pfam" id="PF00990">
    <property type="entry name" value="GGDEF"/>
    <property type="match status" value="1"/>
</dbReference>
<evidence type="ECO:0000313" key="7">
    <source>
        <dbReference type="Proteomes" id="UP000006365"/>
    </source>
</evidence>
<accession>A0A7U4DMQ7</accession>
<dbReference type="PROSITE" id="PS50110">
    <property type="entry name" value="RESPONSE_REGULATORY"/>
    <property type="match status" value="2"/>
</dbReference>
<dbReference type="GO" id="GO:0005886">
    <property type="term" value="C:plasma membrane"/>
    <property type="evidence" value="ECO:0007669"/>
    <property type="project" value="TreeGrafter"/>
</dbReference>
<dbReference type="EMBL" id="CP002364">
    <property type="protein sequence ID" value="ADW16226.1"/>
    <property type="molecule type" value="Genomic_DNA"/>
</dbReference>
<evidence type="ECO:0000256" key="1">
    <source>
        <dbReference type="ARBA" id="ARBA00012528"/>
    </source>
</evidence>
<dbReference type="PANTHER" id="PTHR45138:SF9">
    <property type="entry name" value="DIGUANYLATE CYCLASE DGCM-RELATED"/>
    <property type="match status" value="1"/>
</dbReference>
<sequence>MVVADDSVTMRTIIQKELEASGFTVVTCSDGLETLMSLRGMETPPDLITLDIDMPRMDGFACCEQLRALERQGLFGNPEAQIPVLFVSANDTFENRSRGFHLGSLEFISKPFDRGDIAAAVCKVLRPQSIFSGMTALVVDDNQSVRKMVGACLERIGLSIIEAVNGRQAYARMQEHVDRIDLAIVDFDMPIMCGDEFIHLSRQLPETEHLPMLSLSGSGDANAVLRMFRAGATDYLVKPFIAEELLARVQVHLQLRRHMRRLEEMNRNLYDKAVNDALTGLRNKRYFQEAFEEAFARAQRIGIDVSCLFFDLDHFKQVNDTCGHGFGDYVLKTVGALIKETVRRGDLAARFGGEEFVVALPNTDLGQAKCVAEKIRRLIAAHPFRDQGLQWRVTVSIGVASLLSARPSSACGLLQLADQALYRAKRAGRDRVETAES</sequence>
<feature type="domain" description="GGDEF" evidence="5">
    <location>
        <begin position="303"/>
        <end position="437"/>
    </location>
</feature>
<dbReference type="Gene3D" id="3.40.50.2300">
    <property type="match status" value="2"/>
</dbReference>
<evidence type="ECO:0000256" key="3">
    <source>
        <dbReference type="PROSITE-ProRule" id="PRU00169"/>
    </source>
</evidence>
<dbReference type="NCBIfam" id="TIGR00254">
    <property type="entry name" value="GGDEF"/>
    <property type="match status" value="1"/>
</dbReference>
<protein>
    <recommendedName>
        <fullName evidence="1">diguanylate cyclase</fullName>
        <ecNumber evidence="1">2.7.7.65</ecNumber>
    </recommendedName>
</protein>
<dbReference type="InterPro" id="IPR029787">
    <property type="entry name" value="Nucleotide_cyclase"/>
</dbReference>
<evidence type="ECO:0000259" key="5">
    <source>
        <dbReference type="PROSITE" id="PS50887"/>
    </source>
</evidence>
<dbReference type="PANTHER" id="PTHR45138">
    <property type="entry name" value="REGULATORY COMPONENTS OF SENSORY TRANSDUCTION SYSTEM"/>
    <property type="match status" value="1"/>
</dbReference>
<keyword evidence="3" id="KW-0597">Phosphoprotein</keyword>
<evidence type="ECO:0000256" key="2">
    <source>
        <dbReference type="ARBA" id="ARBA00034247"/>
    </source>
</evidence>
<dbReference type="Gene3D" id="3.30.70.270">
    <property type="match status" value="1"/>
</dbReference>
<dbReference type="InterPro" id="IPR000160">
    <property type="entry name" value="GGDEF_dom"/>
</dbReference>
<dbReference type="SMART" id="SM00448">
    <property type="entry name" value="REC"/>
    <property type="match status" value="2"/>
</dbReference>
<dbReference type="GO" id="GO:0052621">
    <property type="term" value="F:diguanylate cyclase activity"/>
    <property type="evidence" value="ECO:0007669"/>
    <property type="project" value="UniProtKB-EC"/>
</dbReference>
<gene>
    <name evidence="6" type="ordered locus">Despr_0032</name>
</gene>
<dbReference type="SMART" id="SM00267">
    <property type="entry name" value="GGDEF"/>
    <property type="match status" value="1"/>
</dbReference>
<dbReference type="CDD" id="cd01949">
    <property type="entry name" value="GGDEF"/>
    <property type="match status" value="1"/>
</dbReference>
<keyword evidence="7" id="KW-1185">Reference proteome</keyword>
<dbReference type="AlphaFoldDB" id="A0A7U4DMQ7"/>
<evidence type="ECO:0000313" key="6">
    <source>
        <dbReference type="EMBL" id="ADW16226.1"/>
    </source>
</evidence>
<comment type="catalytic activity">
    <reaction evidence="2">
        <text>2 GTP = 3',3'-c-di-GMP + 2 diphosphate</text>
        <dbReference type="Rhea" id="RHEA:24898"/>
        <dbReference type="ChEBI" id="CHEBI:33019"/>
        <dbReference type="ChEBI" id="CHEBI:37565"/>
        <dbReference type="ChEBI" id="CHEBI:58805"/>
        <dbReference type="EC" id="2.7.7.65"/>
    </reaction>
</comment>
<proteinExistence type="predicted"/>
<dbReference type="Proteomes" id="UP000006365">
    <property type="component" value="Chromosome"/>
</dbReference>
<dbReference type="GO" id="GO:0043709">
    <property type="term" value="P:cell adhesion involved in single-species biofilm formation"/>
    <property type="evidence" value="ECO:0007669"/>
    <property type="project" value="TreeGrafter"/>
</dbReference>
<feature type="domain" description="Response regulatory" evidence="4">
    <location>
        <begin position="1"/>
        <end position="125"/>
    </location>
</feature>
<dbReference type="EC" id="2.7.7.65" evidence="1"/>
<dbReference type="PROSITE" id="PS50887">
    <property type="entry name" value="GGDEF"/>
    <property type="match status" value="1"/>
</dbReference>
<feature type="modified residue" description="4-aspartylphosphate" evidence="3">
    <location>
        <position position="186"/>
    </location>
</feature>
<dbReference type="FunFam" id="3.30.70.270:FF:000001">
    <property type="entry name" value="Diguanylate cyclase domain protein"/>
    <property type="match status" value="1"/>
</dbReference>
<dbReference type="CDD" id="cd00156">
    <property type="entry name" value="REC"/>
    <property type="match status" value="1"/>
</dbReference>
<organism evidence="6 7">
    <name type="scientific">Desulfobulbus propionicus (strain ATCC 33891 / DSM 2032 / VKM B-1956 / 1pr3)</name>
    <dbReference type="NCBI Taxonomy" id="577650"/>
    <lineage>
        <taxon>Bacteria</taxon>
        <taxon>Pseudomonadati</taxon>
        <taxon>Thermodesulfobacteriota</taxon>
        <taxon>Desulfobulbia</taxon>
        <taxon>Desulfobulbales</taxon>
        <taxon>Desulfobulbaceae</taxon>
        <taxon>Desulfobulbus</taxon>
    </lineage>
</organism>
<dbReference type="KEGG" id="dpr:Despr_0032"/>
<reference evidence="6 7" key="1">
    <citation type="journal article" date="2011" name="Stand. Genomic Sci.">
        <title>Complete genome sequence of Desulfobulbus propionicus type strain (1pr3).</title>
        <authorList>
            <person name="Pagani I."/>
            <person name="Lapidus A."/>
            <person name="Nolan M."/>
            <person name="Lucas S."/>
            <person name="Hammon N."/>
            <person name="Deshpande S."/>
            <person name="Cheng J.F."/>
            <person name="Chertkov O."/>
            <person name="Davenport K."/>
            <person name="Tapia R."/>
            <person name="Han C."/>
            <person name="Goodwin L."/>
            <person name="Pitluck S."/>
            <person name="Liolios K."/>
            <person name="Mavromatis K."/>
            <person name="Ivanova N."/>
            <person name="Mikhailova N."/>
            <person name="Pati A."/>
            <person name="Chen A."/>
            <person name="Palaniappan K."/>
            <person name="Land M."/>
            <person name="Hauser L."/>
            <person name="Chang Y.J."/>
            <person name="Jeffries C.D."/>
            <person name="Detter J.C."/>
            <person name="Brambilla E."/>
            <person name="Kannan K.P."/>
            <person name="Djao O.D."/>
            <person name="Rohde M."/>
            <person name="Pukall R."/>
            <person name="Spring S."/>
            <person name="Goker M."/>
            <person name="Sikorski J."/>
            <person name="Woyke T."/>
            <person name="Bristow J."/>
            <person name="Eisen J.A."/>
            <person name="Markowitz V."/>
            <person name="Hugenholtz P."/>
            <person name="Kyrpides N.C."/>
            <person name="Klenk H.P."/>
        </authorList>
    </citation>
    <scope>NUCLEOTIDE SEQUENCE [LARGE SCALE GENOMIC DNA]</scope>
    <source>
        <strain evidence="7">ATCC 33891 / DSM 2032 / 1pr3</strain>
    </source>
</reference>
<dbReference type="InterPro" id="IPR001789">
    <property type="entry name" value="Sig_transdc_resp-reg_receiver"/>
</dbReference>